<keyword evidence="1" id="KW-0175">Coiled coil</keyword>
<dbReference type="EMBL" id="JAODUP010000824">
    <property type="protein sequence ID" value="KAK2143638.1"/>
    <property type="molecule type" value="Genomic_DNA"/>
</dbReference>
<reference evidence="2" key="1">
    <citation type="journal article" date="2023" name="Mol. Biol. Evol.">
        <title>Third-Generation Sequencing Reveals the Adaptive Role of the Epigenome in Three Deep-Sea Polychaetes.</title>
        <authorList>
            <person name="Perez M."/>
            <person name="Aroh O."/>
            <person name="Sun Y."/>
            <person name="Lan Y."/>
            <person name="Juniper S.K."/>
            <person name="Young C.R."/>
            <person name="Angers B."/>
            <person name="Qian P.Y."/>
        </authorList>
    </citation>
    <scope>NUCLEOTIDE SEQUENCE</scope>
    <source>
        <strain evidence="2">P08H-3</strain>
    </source>
</reference>
<dbReference type="AlphaFoldDB" id="A0AAD9J091"/>
<protein>
    <submittedName>
        <fullName evidence="2">Uncharacterized protein</fullName>
    </submittedName>
</protein>
<evidence type="ECO:0000256" key="1">
    <source>
        <dbReference type="SAM" id="Coils"/>
    </source>
</evidence>
<dbReference type="Proteomes" id="UP001208570">
    <property type="component" value="Unassembled WGS sequence"/>
</dbReference>
<accession>A0AAD9J091</accession>
<gene>
    <name evidence="2" type="ORF">LSH36_824g01031</name>
</gene>
<evidence type="ECO:0000313" key="3">
    <source>
        <dbReference type="Proteomes" id="UP001208570"/>
    </source>
</evidence>
<sequence length="281" mass="33372">MSTIILKKHRDQFDLLERMLNSTTLTTQRVTHRHILKAGEGVMKENFIDVDGEKAAAVREALIAADKRHGRELKAACYKLEKELEEERTRALQRQQRQLTWDCTKIAWIDHFRKFTKEKEEALAQQWEEAERLKTIAVQEACEKLQHKVRGQFIIEREKAVAEALTRARLREQETIARTQRECAKQAKEEAEKVAEQHAKEIEKREKRYDSLITKYQKELQHKARVEQDFMDLQTDYKRFMDYTDSQFHSDYMMRLRCHGLGLSNKRVSLITYEDVKKFDG</sequence>
<name>A0AAD9J091_9ANNE</name>
<organism evidence="2 3">
    <name type="scientific">Paralvinella palmiformis</name>
    <dbReference type="NCBI Taxonomy" id="53620"/>
    <lineage>
        <taxon>Eukaryota</taxon>
        <taxon>Metazoa</taxon>
        <taxon>Spiralia</taxon>
        <taxon>Lophotrochozoa</taxon>
        <taxon>Annelida</taxon>
        <taxon>Polychaeta</taxon>
        <taxon>Sedentaria</taxon>
        <taxon>Canalipalpata</taxon>
        <taxon>Terebellida</taxon>
        <taxon>Terebelliformia</taxon>
        <taxon>Alvinellidae</taxon>
        <taxon>Paralvinella</taxon>
    </lineage>
</organism>
<feature type="coiled-coil region" evidence="1">
    <location>
        <begin position="162"/>
        <end position="219"/>
    </location>
</feature>
<evidence type="ECO:0000313" key="2">
    <source>
        <dbReference type="EMBL" id="KAK2143638.1"/>
    </source>
</evidence>
<proteinExistence type="predicted"/>
<keyword evidence="3" id="KW-1185">Reference proteome</keyword>
<comment type="caution">
    <text evidence="2">The sequence shown here is derived from an EMBL/GenBank/DDBJ whole genome shotgun (WGS) entry which is preliminary data.</text>
</comment>